<dbReference type="GO" id="GO:0005886">
    <property type="term" value="C:plasma membrane"/>
    <property type="evidence" value="ECO:0007669"/>
    <property type="project" value="UniProtKB-SubCell"/>
</dbReference>
<keyword evidence="11" id="KW-0813">Transport</keyword>
<comment type="subcellular location">
    <subcellularLocation>
        <location evidence="1 11">Cell membrane</location>
        <topology evidence="1 11">Multi-pass membrane protein</topology>
    </subcellularLocation>
</comment>
<reference evidence="12 13" key="1">
    <citation type="submission" date="2019-02" db="EMBL/GenBank/DDBJ databases">
        <title>Planctomycetal bacteria perform biofilm scaping via a novel small molecule.</title>
        <authorList>
            <person name="Jeske O."/>
            <person name="Boedeker C."/>
            <person name="Wiegand S."/>
            <person name="Breitling P."/>
            <person name="Kallscheuer N."/>
            <person name="Jogler M."/>
            <person name="Rohde M."/>
            <person name="Petersen J."/>
            <person name="Medema M.H."/>
            <person name="Surup F."/>
            <person name="Jogler C."/>
        </authorList>
    </citation>
    <scope>NUCLEOTIDE SEQUENCE [LARGE SCALE GENOMIC DNA]</scope>
    <source>
        <strain evidence="12 13">Mal15</strain>
    </source>
</reference>
<keyword evidence="13" id="KW-1185">Reference proteome</keyword>
<keyword evidence="7 11" id="KW-0472">Membrane</keyword>
<proteinExistence type="inferred from homology"/>
<keyword evidence="4 11" id="KW-0812">Transmembrane</keyword>
<dbReference type="PANTHER" id="PTHR28259">
    <property type="entry name" value="FLUORIDE EXPORT PROTEIN 1-RELATED"/>
    <property type="match status" value="1"/>
</dbReference>
<dbReference type="Pfam" id="PF02537">
    <property type="entry name" value="CRCB"/>
    <property type="match status" value="1"/>
</dbReference>
<evidence type="ECO:0000313" key="12">
    <source>
        <dbReference type="EMBL" id="QEG00499.1"/>
    </source>
</evidence>
<protein>
    <recommendedName>
        <fullName evidence="11">Fluoride-specific ion channel FluC</fullName>
    </recommendedName>
</protein>
<feature type="transmembrane region" description="Helical" evidence="11">
    <location>
        <begin position="70"/>
        <end position="88"/>
    </location>
</feature>
<comment type="activity regulation">
    <text evidence="11">Na(+) is not transported, but it plays an essential structural role and its presence is essential for fluoride channel function.</text>
</comment>
<gene>
    <name evidence="11 12" type="primary">crcB</name>
    <name evidence="11" type="synonym">fluC</name>
    <name evidence="12" type="ORF">Mal15_45690</name>
</gene>
<keyword evidence="6 11" id="KW-0406">Ion transport</keyword>
<evidence type="ECO:0000256" key="8">
    <source>
        <dbReference type="ARBA" id="ARBA00023303"/>
    </source>
</evidence>
<dbReference type="HAMAP" id="MF_00454">
    <property type="entry name" value="FluC"/>
    <property type="match status" value="1"/>
</dbReference>
<feature type="transmembrane region" description="Helical" evidence="11">
    <location>
        <begin position="103"/>
        <end position="124"/>
    </location>
</feature>
<comment type="catalytic activity">
    <reaction evidence="10">
        <text>fluoride(in) = fluoride(out)</text>
        <dbReference type="Rhea" id="RHEA:76159"/>
        <dbReference type="ChEBI" id="CHEBI:17051"/>
    </reaction>
    <physiologicalReaction direction="left-to-right" evidence="10">
        <dbReference type="Rhea" id="RHEA:76160"/>
    </physiologicalReaction>
</comment>
<evidence type="ECO:0000256" key="1">
    <source>
        <dbReference type="ARBA" id="ARBA00004651"/>
    </source>
</evidence>
<feature type="binding site" evidence="11">
    <location>
        <position position="81"/>
    </location>
    <ligand>
        <name>Na(+)</name>
        <dbReference type="ChEBI" id="CHEBI:29101"/>
        <note>structural</note>
    </ligand>
</feature>
<dbReference type="RefSeq" id="WP_147869730.1">
    <property type="nucleotide sequence ID" value="NZ_CP036264.1"/>
</dbReference>
<comment type="similarity">
    <text evidence="9 11">Belongs to the fluoride channel Fluc/FEX (TC 1.A.43) family.</text>
</comment>
<evidence type="ECO:0000256" key="3">
    <source>
        <dbReference type="ARBA" id="ARBA00022519"/>
    </source>
</evidence>
<evidence type="ECO:0000256" key="2">
    <source>
        <dbReference type="ARBA" id="ARBA00022475"/>
    </source>
</evidence>
<name>A0A5B9MHA2_9BACT</name>
<feature type="transmembrane region" description="Helical" evidence="11">
    <location>
        <begin position="39"/>
        <end position="58"/>
    </location>
</feature>
<dbReference type="InterPro" id="IPR003691">
    <property type="entry name" value="FluC"/>
</dbReference>
<dbReference type="GO" id="GO:0140114">
    <property type="term" value="P:cellular detoxification of fluoride"/>
    <property type="evidence" value="ECO:0007669"/>
    <property type="project" value="UniProtKB-UniRule"/>
</dbReference>
<evidence type="ECO:0000256" key="11">
    <source>
        <dbReference type="HAMAP-Rule" id="MF_00454"/>
    </source>
</evidence>
<evidence type="ECO:0000256" key="9">
    <source>
        <dbReference type="ARBA" id="ARBA00035120"/>
    </source>
</evidence>
<dbReference type="AlphaFoldDB" id="A0A5B9MHA2"/>
<evidence type="ECO:0000256" key="4">
    <source>
        <dbReference type="ARBA" id="ARBA00022692"/>
    </source>
</evidence>
<evidence type="ECO:0000256" key="6">
    <source>
        <dbReference type="ARBA" id="ARBA00023065"/>
    </source>
</evidence>
<feature type="binding site" evidence="11">
    <location>
        <position position="78"/>
    </location>
    <ligand>
        <name>Na(+)</name>
        <dbReference type="ChEBI" id="CHEBI:29101"/>
        <note>structural</note>
    </ligand>
</feature>
<evidence type="ECO:0000256" key="7">
    <source>
        <dbReference type="ARBA" id="ARBA00023136"/>
    </source>
</evidence>
<dbReference type="EMBL" id="CP036264">
    <property type="protein sequence ID" value="QEG00499.1"/>
    <property type="molecule type" value="Genomic_DNA"/>
</dbReference>
<keyword evidence="5 11" id="KW-1133">Transmembrane helix</keyword>
<dbReference type="GO" id="GO:0046872">
    <property type="term" value="F:metal ion binding"/>
    <property type="evidence" value="ECO:0007669"/>
    <property type="project" value="UniProtKB-KW"/>
</dbReference>
<dbReference type="PANTHER" id="PTHR28259:SF1">
    <property type="entry name" value="FLUORIDE EXPORT PROTEIN 1-RELATED"/>
    <property type="match status" value="1"/>
</dbReference>
<keyword evidence="11" id="KW-0915">Sodium</keyword>
<keyword evidence="2 11" id="KW-1003">Cell membrane</keyword>
<dbReference type="GO" id="GO:0062054">
    <property type="term" value="F:fluoride channel activity"/>
    <property type="evidence" value="ECO:0007669"/>
    <property type="project" value="UniProtKB-UniRule"/>
</dbReference>
<dbReference type="KEGG" id="smam:Mal15_45690"/>
<keyword evidence="3" id="KW-0997">Cell inner membrane</keyword>
<dbReference type="Proteomes" id="UP000321353">
    <property type="component" value="Chromosome"/>
</dbReference>
<keyword evidence="8 11" id="KW-0407">Ion channel</keyword>
<evidence type="ECO:0000256" key="5">
    <source>
        <dbReference type="ARBA" id="ARBA00022989"/>
    </source>
</evidence>
<organism evidence="12 13">
    <name type="scientific">Stieleria maiorica</name>
    <dbReference type="NCBI Taxonomy" id="2795974"/>
    <lineage>
        <taxon>Bacteria</taxon>
        <taxon>Pseudomonadati</taxon>
        <taxon>Planctomycetota</taxon>
        <taxon>Planctomycetia</taxon>
        <taxon>Pirellulales</taxon>
        <taxon>Pirellulaceae</taxon>
        <taxon>Stieleria</taxon>
    </lineage>
</organism>
<accession>A0A5B9MHA2</accession>
<evidence type="ECO:0000313" key="13">
    <source>
        <dbReference type="Proteomes" id="UP000321353"/>
    </source>
</evidence>
<evidence type="ECO:0000256" key="10">
    <source>
        <dbReference type="ARBA" id="ARBA00035585"/>
    </source>
</evidence>
<keyword evidence="11" id="KW-0479">Metal-binding</keyword>
<sequence precursor="true">MTSWLNLAAIALGGAAGSLCRYGVTLAAAATPGGSTLLGTTLANIIGCGLLGALSSLAPPESESIERLMLALRVGFLGSLTTFSTFAAESTMLAGQGRWGASGAYILANLVLGYLALILVGSLVRGWIQT</sequence>
<comment type="function">
    <text evidence="11">Fluoride-specific ion channel. Important for reducing fluoride concentration in the cell, thus reducing its toxicity.</text>
</comment>